<protein>
    <recommendedName>
        <fullName evidence="1">Aminoglycoside phosphotransferase domain-containing protein</fullName>
    </recommendedName>
</protein>
<dbReference type="InterPro" id="IPR011009">
    <property type="entry name" value="Kinase-like_dom_sf"/>
</dbReference>
<evidence type="ECO:0000313" key="2">
    <source>
        <dbReference type="EMBL" id="TFY82315.1"/>
    </source>
</evidence>
<dbReference type="InterPro" id="IPR051678">
    <property type="entry name" value="AGP_Transferase"/>
</dbReference>
<feature type="domain" description="Aminoglycoside phosphotransferase" evidence="1">
    <location>
        <begin position="263"/>
        <end position="436"/>
    </location>
</feature>
<keyword evidence="3" id="KW-1185">Reference proteome</keyword>
<dbReference type="Proteomes" id="UP000298061">
    <property type="component" value="Unassembled WGS sequence"/>
</dbReference>
<comment type="caution">
    <text evidence="2">The sequence shown here is derived from an EMBL/GenBank/DDBJ whole genome shotgun (WGS) entry which is preliminary data.</text>
</comment>
<proteinExistence type="predicted"/>
<reference evidence="2 3" key="1">
    <citation type="submission" date="2019-02" db="EMBL/GenBank/DDBJ databases">
        <title>Genome sequencing of the rare red list fungi Hericium alpestre (H. flagellum).</title>
        <authorList>
            <person name="Buettner E."/>
            <person name="Kellner H."/>
        </authorList>
    </citation>
    <scope>NUCLEOTIDE SEQUENCE [LARGE SCALE GENOMIC DNA]</scope>
    <source>
        <strain evidence="2 3">DSM 108284</strain>
    </source>
</reference>
<dbReference type="CDD" id="cd05120">
    <property type="entry name" value="APH_ChoK_like"/>
    <property type="match status" value="1"/>
</dbReference>
<dbReference type="Gene3D" id="3.90.1200.10">
    <property type="match status" value="1"/>
</dbReference>
<dbReference type="STRING" id="135208.A0A4Z0A6F3"/>
<organism evidence="2 3">
    <name type="scientific">Hericium alpestre</name>
    <dbReference type="NCBI Taxonomy" id="135208"/>
    <lineage>
        <taxon>Eukaryota</taxon>
        <taxon>Fungi</taxon>
        <taxon>Dikarya</taxon>
        <taxon>Basidiomycota</taxon>
        <taxon>Agaricomycotina</taxon>
        <taxon>Agaricomycetes</taxon>
        <taxon>Russulales</taxon>
        <taxon>Hericiaceae</taxon>
        <taxon>Hericium</taxon>
    </lineage>
</organism>
<dbReference type="PANTHER" id="PTHR21310">
    <property type="entry name" value="AMINOGLYCOSIDE PHOSPHOTRANSFERASE-RELATED-RELATED"/>
    <property type="match status" value="1"/>
</dbReference>
<dbReference type="EMBL" id="SFCI01000120">
    <property type="protein sequence ID" value="TFY82315.1"/>
    <property type="molecule type" value="Genomic_DNA"/>
</dbReference>
<dbReference type="OrthoDB" id="4177236at2759"/>
<dbReference type="InterPro" id="IPR002575">
    <property type="entry name" value="Aminoglycoside_PTrfase"/>
</dbReference>
<dbReference type="PANTHER" id="PTHR21310:SF39">
    <property type="entry name" value="AMINOGLYCOSIDE PHOSPHOTRANSFERASE DOMAIN-CONTAINING PROTEIN"/>
    <property type="match status" value="1"/>
</dbReference>
<evidence type="ECO:0000313" key="3">
    <source>
        <dbReference type="Proteomes" id="UP000298061"/>
    </source>
</evidence>
<gene>
    <name evidence="2" type="ORF">EWM64_g1701</name>
</gene>
<dbReference type="AlphaFoldDB" id="A0A4Z0A6F3"/>
<accession>A0A4Z0A6F3</accession>
<dbReference type="Pfam" id="PF01636">
    <property type="entry name" value="APH"/>
    <property type="match status" value="1"/>
</dbReference>
<sequence>MHNIPVVISASQVHMPAVRVIHPESLLGKEDIDSPPATTTPPAVAHDYPDRSAFISGIHTSDGLQGWTPITHRTALQTLRNCYERFGQGFSMRIAQLGDPIDEFMGMNIWEALMHGASFGAISSQIDARPVASILKTVTCTHLVVSPQNSDHHLSRVLEVLSEQGTLGVSKLVLVNPPSEPMRELVSRLGLQWMAHNAGSKSCAAAPQKPITILISPENKDKYLTPSQVLNMIPQGRVLHALGTHVVKITDDLVVKYGSSVRAAEAEVMIYVRQQTKIPVPAVHLVFSKGRDTYIVMQYIRGRNLQGYWKVMSASKREKVATQLSEHLQSLRSLSSPNQVPGPIGGGRCVGPWFTFYGAGPFKTKDELITWLNRKLGFAKASSVRSFTTDHPLVLTHQDISPRNLILDHSGTLWIIDWELAGWYPAFFEYACIAVDAEASEAPTDWAGTILPRIPDYSEQFRALNALAWKPEAHPGKEIPDARANGPRLPLLEGDDDDLMAMSASAADNGGTSKPHYRTWTDSLDAACDPGIRNYHAPDAPREDAVPRLSHPPPALVRPSPSDLPILLSCAGLSFAKFLASIICQFQVEVGIMDMKLLMLQGSSIQTQSPYAAYIVQVVRIHPILINGYSGRLICSGKILSTFPYFNNAFAEPSLESSTDLPGDFGFVGRPAPTGALPAPSPAFLISFLNPLPSYPDWPASYPDSLASSIAGFSGLNTDTCLDFTTEVRFRIMTSNVALHLFVRRLGILNI</sequence>
<name>A0A4Z0A6F3_9AGAM</name>
<dbReference type="SUPFAM" id="SSF56112">
    <property type="entry name" value="Protein kinase-like (PK-like)"/>
    <property type="match status" value="1"/>
</dbReference>
<evidence type="ECO:0000259" key="1">
    <source>
        <dbReference type="Pfam" id="PF01636"/>
    </source>
</evidence>